<dbReference type="InterPro" id="IPR050259">
    <property type="entry name" value="SDR"/>
</dbReference>
<dbReference type="InterPro" id="IPR036291">
    <property type="entry name" value="NAD(P)-bd_dom_sf"/>
</dbReference>
<dbReference type="PRINTS" id="PR00081">
    <property type="entry name" value="GDHRDH"/>
</dbReference>
<protein>
    <submittedName>
        <fullName evidence="2">Short-chain dehydrogenase</fullName>
    </submittedName>
</protein>
<accession>A0ABQ4C1T6</accession>
<dbReference type="PANTHER" id="PTHR42879:SF6">
    <property type="entry name" value="NADPH-DEPENDENT REDUCTASE BACG"/>
    <property type="match status" value="1"/>
</dbReference>
<organism evidence="2 3">
    <name type="scientific">Asanoa iriomotensis</name>
    <dbReference type="NCBI Taxonomy" id="234613"/>
    <lineage>
        <taxon>Bacteria</taxon>
        <taxon>Bacillati</taxon>
        <taxon>Actinomycetota</taxon>
        <taxon>Actinomycetes</taxon>
        <taxon>Micromonosporales</taxon>
        <taxon>Micromonosporaceae</taxon>
        <taxon>Asanoa</taxon>
    </lineage>
</organism>
<dbReference type="RefSeq" id="WP_203702640.1">
    <property type="nucleotide sequence ID" value="NZ_BAAALU010000004.1"/>
</dbReference>
<name>A0ABQ4C1T6_9ACTN</name>
<dbReference type="Pfam" id="PF13561">
    <property type="entry name" value="adh_short_C2"/>
    <property type="match status" value="1"/>
</dbReference>
<keyword evidence="3" id="KW-1185">Reference proteome</keyword>
<dbReference type="Gene3D" id="3.40.50.720">
    <property type="entry name" value="NAD(P)-binding Rossmann-like Domain"/>
    <property type="match status" value="1"/>
</dbReference>
<sequence>MDLQLAGKRAVVTGGSRGIGNAIAWALAREGCDIGLVARHREEVGGAARELHDAIGVRVVPLVADTSSTEAVDAMVTGAMELLGGVDVLVNCAARPAGAGTAPPVLDDITDERFHEEMNTKVMGYLRCARAVAPHMRRAGWGRIISISGLAARRTGDTIASMRNVAVVAMTRNLAEELGPSGINVTAVHPSSPFTQRSPAIIRAAAEREGISEDEATRKVLAGNALHRVIHADDIAALVTFLASPLSVAINGDVIAAGGGVGQSIYY</sequence>
<gene>
    <name evidence="2" type="ORF">Air01nite_28220</name>
</gene>
<comment type="similarity">
    <text evidence="1">Belongs to the short-chain dehydrogenases/reductases (SDR) family.</text>
</comment>
<evidence type="ECO:0000313" key="2">
    <source>
        <dbReference type="EMBL" id="GIF56727.1"/>
    </source>
</evidence>
<evidence type="ECO:0000313" key="3">
    <source>
        <dbReference type="Proteomes" id="UP000624325"/>
    </source>
</evidence>
<dbReference type="InterPro" id="IPR002347">
    <property type="entry name" value="SDR_fam"/>
</dbReference>
<reference evidence="2 3" key="1">
    <citation type="submission" date="2021-01" db="EMBL/GenBank/DDBJ databases">
        <title>Whole genome shotgun sequence of Asanoa iriomotensis NBRC 100142.</title>
        <authorList>
            <person name="Komaki H."/>
            <person name="Tamura T."/>
        </authorList>
    </citation>
    <scope>NUCLEOTIDE SEQUENCE [LARGE SCALE GENOMIC DNA]</scope>
    <source>
        <strain evidence="2 3">NBRC 100142</strain>
    </source>
</reference>
<dbReference type="Proteomes" id="UP000624325">
    <property type="component" value="Unassembled WGS sequence"/>
</dbReference>
<dbReference type="EMBL" id="BONC01000017">
    <property type="protein sequence ID" value="GIF56727.1"/>
    <property type="molecule type" value="Genomic_DNA"/>
</dbReference>
<evidence type="ECO:0000256" key="1">
    <source>
        <dbReference type="ARBA" id="ARBA00006484"/>
    </source>
</evidence>
<comment type="caution">
    <text evidence="2">The sequence shown here is derived from an EMBL/GenBank/DDBJ whole genome shotgun (WGS) entry which is preliminary data.</text>
</comment>
<dbReference type="PANTHER" id="PTHR42879">
    <property type="entry name" value="3-OXOACYL-(ACYL-CARRIER-PROTEIN) REDUCTASE"/>
    <property type="match status" value="1"/>
</dbReference>
<dbReference type="SUPFAM" id="SSF51735">
    <property type="entry name" value="NAD(P)-binding Rossmann-fold domains"/>
    <property type="match status" value="1"/>
</dbReference>
<proteinExistence type="inferred from homology"/>